<feature type="region of interest" description="Disordered" evidence="1">
    <location>
        <begin position="33"/>
        <end position="55"/>
    </location>
</feature>
<accession>A0ABQ8TY52</accession>
<feature type="non-terminal residue" evidence="2">
    <location>
        <position position="1"/>
    </location>
</feature>
<protein>
    <submittedName>
        <fullName evidence="2">Uncharacterized protein</fullName>
    </submittedName>
</protein>
<evidence type="ECO:0000313" key="3">
    <source>
        <dbReference type="Proteomes" id="UP001148838"/>
    </source>
</evidence>
<organism evidence="2 3">
    <name type="scientific">Periplaneta americana</name>
    <name type="common">American cockroach</name>
    <name type="synonym">Blatta americana</name>
    <dbReference type="NCBI Taxonomy" id="6978"/>
    <lineage>
        <taxon>Eukaryota</taxon>
        <taxon>Metazoa</taxon>
        <taxon>Ecdysozoa</taxon>
        <taxon>Arthropoda</taxon>
        <taxon>Hexapoda</taxon>
        <taxon>Insecta</taxon>
        <taxon>Pterygota</taxon>
        <taxon>Neoptera</taxon>
        <taxon>Polyneoptera</taxon>
        <taxon>Dictyoptera</taxon>
        <taxon>Blattodea</taxon>
        <taxon>Blattoidea</taxon>
        <taxon>Blattidae</taxon>
        <taxon>Blattinae</taxon>
        <taxon>Periplaneta</taxon>
    </lineage>
</organism>
<evidence type="ECO:0000256" key="1">
    <source>
        <dbReference type="SAM" id="MobiDB-lite"/>
    </source>
</evidence>
<comment type="caution">
    <text evidence="2">The sequence shown here is derived from an EMBL/GenBank/DDBJ whole genome shotgun (WGS) entry which is preliminary data.</text>
</comment>
<evidence type="ECO:0000313" key="2">
    <source>
        <dbReference type="EMBL" id="KAJ4451647.1"/>
    </source>
</evidence>
<sequence>TNQYGKPYDVKYYCSLADSGHYFKGEKECSDVRKGVHHHHHHHHHHHRRRRRRQEMKRQMNMKLHVVFVMLNRVILFLESSETRYTAWERGRSSTMKIVLELRVRRDSFVEGVH</sequence>
<keyword evidence="3" id="KW-1185">Reference proteome</keyword>
<dbReference type="Proteomes" id="UP001148838">
    <property type="component" value="Unassembled WGS sequence"/>
</dbReference>
<proteinExistence type="predicted"/>
<reference evidence="2 3" key="1">
    <citation type="journal article" date="2022" name="Allergy">
        <title>Genome assembly and annotation of Periplaneta americana reveal a comprehensive cockroach allergen profile.</title>
        <authorList>
            <person name="Wang L."/>
            <person name="Xiong Q."/>
            <person name="Saelim N."/>
            <person name="Wang L."/>
            <person name="Nong W."/>
            <person name="Wan A.T."/>
            <person name="Shi M."/>
            <person name="Liu X."/>
            <person name="Cao Q."/>
            <person name="Hui J.H.L."/>
            <person name="Sookrung N."/>
            <person name="Leung T.F."/>
            <person name="Tungtrongchitr A."/>
            <person name="Tsui S.K.W."/>
        </authorList>
    </citation>
    <scope>NUCLEOTIDE SEQUENCE [LARGE SCALE GENOMIC DNA]</scope>
    <source>
        <strain evidence="2">PWHHKU_190912</strain>
    </source>
</reference>
<gene>
    <name evidence="2" type="ORF">ANN_03116</name>
</gene>
<name>A0ABQ8TY52_PERAM</name>
<dbReference type="EMBL" id="JAJSOF020000001">
    <property type="protein sequence ID" value="KAJ4451647.1"/>
    <property type="molecule type" value="Genomic_DNA"/>
</dbReference>
<feature type="compositionally biased region" description="Basic residues" evidence="1">
    <location>
        <begin position="35"/>
        <end position="55"/>
    </location>
</feature>